<dbReference type="Proteomes" id="UP000075809">
    <property type="component" value="Unassembled WGS sequence"/>
</dbReference>
<organism evidence="1 2">
    <name type="scientific">Mycetomoellerius zeteki</name>
    <dbReference type="NCBI Taxonomy" id="64791"/>
    <lineage>
        <taxon>Eukaryota</taxon>
        <taxon>Metazoa</taxon>
        <taxon>Ecdysozoa</taxon>
        <taxon>Arthropoda</taxon>
        <taxon>Hexapoda</taxon>
        <taxon>Insecta</taxon>
        <taxon>Pterygota</taxon>
        <taxon>Neoptera</taxon>
        <taxon>Endopterygota</taxon>
        <taxon>Hymenoptera</taxon>
        <taxon>Apocrita</taxon>
        <taxon>Aculeata</taxon>
        <taxon>Formicoidea</taxon>
        <taxon>Formicidae</taxon>
        <taxon>Myrmicinae</taxon>
        <taxon>Mycetomoellerius</taxon>
    </lineage>
</organism>
<sequence length="183" mass="20727">MRNAKDQVADQAGWLGELKIINAVEMLHVVERKRSKPTNTGCRGGFSHSLSANCNFPLTRDMTTFWVLFALLITFRHARRFVCACFSRKQATDHNHSTNRNRSSEQTNSALIRAAGDVCALRHRITIYGLSNATSVNKCSVSSRLFTQNGKRTARYLKRYGVWHDNFVWLHVSLFPSFDCAGS</sequence>
<name>A0A151X9M6_9HYME</name>
<evidence type="ECO:0000313" key="1">
    <source>
        <dbReference type="EMBL" id="KYQ57077.1"/>
    </source>
</evidence>
<reference evidence="1 2" key="1">
    <citation type="submission" date="2015-09" db="EMBL/GenBank/DDBJ databases">
        <title>Trachymyrmex zeteki WGS genome.</title>
        <authorList>
            <person name="Nygaard S."/>
            <person name="Hu H."/>
            <person name="Boomsma J."/>
            <person name="Zhang G."/>
        </authorList>
    </citation>
    <scope>NUCLEOTIDE SEQUENCE [LARGE SCALE GENOMIC DNA]</scope>
    <source>
        <strain evidence="1">Tzet28-1</strain>
        <tissue evidence="1">Whole body</tissue>
    </source>
</reference>
<dbReference type="EMBL" id="KQ982373">
    <property type="protein sequence ID" value="KYQ57077.1"/>
    <property type="molecule type" value="Genomic_DNA"/>
</dbReference>
<protein>
    <submittedName>
        <fullName evidence="1">Uncharacterized protein</fullName>
    </submittedName>
</protein>
<keyword evidence="2" id="KW-1185">Reference proteome</keyword>
<dbReference type="AlphaFoldDB" id="A0A151X9M6"/>
<proteinExistence type="predicted"/>
<gene>
    <name evidence="1" type="ORF">ALC60_04065</name>
</gene>
<evidence type="ECO:0000313" key="2">
    <source>
        <dbReference type="Proteomes" id="UP000075809"/>
    </source>
</evidence>
<accession>A0A151X9M6</accession>